<dbReference type="PRINTS" id="PR00502">
    <property type="entry name" value="NUDIXFAMILY"/>
</dbReference>
<dbReference type="RefSeq" id="WP_345581058.1">
    <property type="nucleotide sequence ID" value="NZ_BAABLV010000020.1"/>
</dbReference>
<comment type="cofactor">
    <cofactor evidence="1">
        <name>Mg(2+)</name>
        <dbReference type="ChEBI" id="CHEBI:18420"/>
    </cofactor>
</comment>
<evidence type="ECO:0000256" key="12">
    <source>
        <dbReference type="RuleBase" id="RU003476"/>
    </source>
</evidence>
<comment type="catalytic activity">
    <reaction evidence="10">
        <text>8-oxo-dGTP + H2O = 8-oxo-dGMP + diphosphate + H(+)</text>
        <dbReference type="Rhea" id="RHEA:31575"/>
        <dbReference type="ChEBI" id="CHEBI:15377"/>
        <dbReference type="ChEBI" id="CHEBI:15378"/>
        <dbReference type="ChEBI" id="CHEBI:33019"/>
        <dbReference type="ChEBI" id="CHEBI:63224"/>
        <dbReference type="ChEBI" id="CHEBI:77896"/>
        <dbReference type="EC" id="3.6.1.55"/>
    </reaction>
</comment>
<dbReference type="EC" id="3.6.1.55" evidence="11"/>
<dbReference type="PANTHER" id="PTHR47707">
    <property type="entry name" value="8-OXO-DGTP DIPHOSPHATASE"/>
    <property type="match status" value="1"/>
</dbReference>
<dbReference type="InterPro" id="IPR047127">
    <property type="entry name" value="MutT-like"/>
</dbReference>
<keyword evidence="8" id="KW-0460">Magnesium</keyword>
<comment type="caution">
    <text evidence="14">The sequence shown here is derived from an EMBL/GenBank/DDBJ whole genome shotgun (WGS) entry which is preliminary data.</text>
</comment>
<accession>A0ABP9FC24</accession>
<evidence type="ECO:0000256" key="9">
    <source>
        <dbReference type="ARBA" id="ARBA00023204"/>
    </source>
</evidence>
<keyword evidence="6" id="KW-0227">DNA damage</keyword>
<evidence type="ECO:0000256" key="8">
    <source>
        <dbReference type="ARBA" id="ARBA00022842"/>
    </source>
</evidence>
<dbReference type="InterPro" id="IPR020084">
    <property type="entry name" value="NUDIX_hydrolase_CS"/>
</dbReference>
<evidence type="ECO:0000313" key="14">
    <source>
        <dbReference type="EMBL" id="GAA4897421.1"/>
    </source>
</evidence>
<dbReference type="Proteomes" id="UP001501521">
    <property type="component" value="Unassembled WGS sequence"/>
</dbReference>
<evidence type="ECO:0000256" key="2">
    <source>
        <dbReference type="ARBA" id="ARBA00005582"/>
    </source>
</evidence>
<evidence type="ECO:0000256" key="4">
    <source>
        <dbReference type="ARBA" id="ARBA00022705"/>
    </source>
</evidence>
<dbReference type="InterPro" id="IPR020476">
    <property type="entry name" value="Nudix_hydrolase"/>
</dbReference>
<keyword evidence="15" id="KW-1185">Reference proteome</keyword>
<evidence type="ECO:0000256" key="10">
    <source>
        <dbReference type="ARBA" id="ARBA00035861"/>
    </source>
</evidence>
<dbReference type="InterPro" id="IPR000086">
    <property type="entry name" value="NUDIX_hydrolase_dom"/>
</dbReference>
<evidence type="ECO:0000313" key="15">
    <source>
        <dbReference type="Proteomes" id="UP001501521"/>
    </source>
</evidence>
<dbReference type="Gene3D" id="3.90.79.10">
    <property type="entry name" value="Nucleoside Triphosphate Pyrophosphohydrolase"/>
    <property type="match status" value="1"/>
</dbReference>
<dbReference type="PROSITE" id="PS00893">
    <property type="entry name" value="NUDIX_BOX"/>
    <property type="match status" value="1"/>
</dbReference>
<evidence type="ECO:0000259" key="13">
    <source>
        <dbReference type="PROSITE" id="PS51462"/>
    </source>
</evidence>
<dbReference type="SUPFAM" id="SSF55811">
    <property type="entry name" value="Nudix"/>
    <property type="match status" value="1"/>
</dbReference>
<dbReference type="PANTHER" id="PTHR47707:SF1">
    <property type="entry name" value="NUDIX HYDROLASE FAMILY PROTEIN"/>
    <property type="match status" value="1"/>
</dbReference>
<proteinExistence type="inferred from homology"/>
<dbReference type="InterPro" id="IPR015797">
    <property type="entry name" value="NUDIX_hydrolase-like_dom_sf"/>
</dbReference>
<name>A0ABP9FC24_9ACTN</name>
<organism evidence="14 15">
    <name type="scientific">Tessaracoccus lubricantis</name>
    <dbReference type="NCBI Taxonomy" id="545543"/>
    <lineage>
        <taxon>Bacteria</taxon>
        <taxon>Bacillati</taxon>
        <taxon>Actinomycetota</taxon>
        <taxon>Actinomycetes</taxon>
        <taxon>Propionibacteriales</taxon>
        <taxon>Propionibacteriaceae</taxon>
        <taxon>Tessaracoccus</taxon>
    </lineage>
</organism>
<evidence type="ECO:0000256" key="1">
    <source>
        <dbReference type="ARBA" id="ARBA00001946"/>
    </source>
</evidence>
<keyword evidence="3" id="KW-0515">Mutator protein</keyword>
<dbReference type="CDD" id="cd03425">
    <property type="entry name" value="NUDIX_MutT_NudA_like"/>
    <property type="match status" value="1"/>
</dbReference>
<dbReference type="EMBL" id="BAABLV010000020">
    <property type="protein sequence ID" value="GAA4897421.1"/>
    <property type="molecule type" value="Genomic_DNA"/>
</dbReference>
<keyword evidence="9" id="KW-0234">DNA repair</keyword>
<evidence type="ECO:0000256" key="11">
    <source>
        <dbReference type="ARBA" id="ARBA00038905"/>
    </source>
</evidence>
<comment type="similarity">
    <text evidence="2 12">Belongs to the Nudix hydrolase family.</text>
</comment>
<feature type="domain" description="Nudix hydrolase" evidence="13">
    <location>
        <begin position="3"/>
        <end position="127"/>
    </location>
</feature>
<dbReference type="PROSITE" id="PS51462">
    <property type="entry name" value="NUDIX"/>
    <property type="match status" value="1"/>
</dbReference>
<keyword evidence="4" id="KW-0235">DNA replication</keyword>
<dbReference type="Pfam" id="PF00293">
    <property type="entry name" value="NUDIX"/>
    <property type="match status" value="1"/>
</dbReference>
<evidence type="ECO:0000256" key="3">
    <source>
        <dbReference type="ARBA" id="ARBA00022457"/>
    </source>
</evidence>
<reference evidence="15" key="1">
    <citation type="journal article" date="2019" name="Int. J. Syst. Evol. Microbiol.">
        <title>The Global Catalogue of Microorganisms (GCM) 10K type strain sequencing project: providing services to taxonomists for standard genome sequencing and annotation.</title>
        <authorList>
            <consortium name="The Broad Institute Genomics Platform"/>
            <consortium name="The Broad Institute Genome Sequencing Center for Infectious Disease"/>
            <person name="Wu L."/>
            <person name="Ma J."/>
        </authorList>
    </citation>
    <scope>NUCLEOTIDE SEQUENCE [LARGE SCALE GENOMIC DNA]</scope>
    <source>
        <strain evidence="15">JCM 19125</strain>
    </source>
</reference>
<keyword evidence="5" id="KW-0479">Metal-binding</keyword>
<evidence type="ECO:0000256" key="6">
    <source>
        <dbReference type="ARBA" id="ARBA00022763"/>
    </source>
</evidence>
<protein>
    <recommendedName>
        <fullName evidence="11">8-oxo-dGTP diphosphatase</fullName>
        <ecNumber evidence="11">3.6.1.55</ecNumber>
    </recommendedName>
</protein>
<gene>
    <name evidence="14" type="ORF">GCM10025789_14140</name>
</gene>
<keyword evidence="7 12" id="KW-0378">Hydrolase</keyword>
<evidence type="ECO:0000256" key="5">
    <source>
        <dbReference type="ARBA" id="ARBA00022723"/>
    </source>
</evidence>
<evidence type="ECO:0000256" key="7">
    <source>
        <dbReference type="ARBA" id="ARBA00022801"/>
    </source>
</evidence>
<sequence>MGKRITVVGAVSVRDGRILAARRSEAMSLPGLWEFPGGKIEPGETPQETLRREIDEELGCTVEVGDFLTRTEHQYSFGLVDLSTYWCRIVDGEPEPTEHAEVRWVDADELAGLEWAPADVPAVEMIVEARSRWS</sequence>